<dbReference type="SUPFAM" id="SSF52402">
    <property type="entry name" value="Adenine nucleotide alpha hydrolases-like"/>
    <property type="match status" value="1"/>
</dbReference>
<dbReference type="EMBL" id="FN297818">
    <property type="protein sequence ID" value="CAX65539.1"/>
    <property type="molecule type" value="Genomic_DNA"/>
</dbReference>
<accession>D3GMQ2</accession>
<reference evidence="3" key="1">
    <citation type="journal article" date="2010" name="PLoS ONE">
        <title>Evolution in quantum leaps: multiple combinatorial transfers of HPI and other genetic modules in Enterobacteriaceae.</title>
        <authorList>
            <person name="Paauw A."/>
            <person name="Leverstein-van Hall M.A."/>
            <person name="Verhoef J."/>
            <person name="Fluit A.C."/>
        </authorList>
    </citation>
    <scope>NUCLEOTIDE SEQUENCE</scope>
    <source>
        <strain evidence="3">05-545</strain>
    </source>
</reference>
<dbReference type="Gene3D" id="3.40.50.620">
    <property type="entry name" value="HUPs"/>
    <property type="match status" value="1"/>
</dbReference>
<dbReference type="PANTHER" id="PTHR46268">
    <property type="entry name" value="STRESS RESPONSE PROTEIN NHAX"/>
    <property type="match status" value="1"/>
</dbReference>
<dbReference type="InterPro" id="IPR006015">
    <property type="entry name" value="Universal_stress_UspA"/>
</dbReference>
<dbReference type="PRINTS" id="PR01438">
    <property type="entry name" value="UNVRSLSTRESS"/>
</dbReference>
<comment type="similarity">
    <text evidence="1">Belongs to the universal stress protein A family.</text>
</comment>
<dbReference type="InterPro" id="IPR014729">
    <property type="entry name" value="Rossmann-like_a/b/a_fold"/>
</dbReference>
<dbReference type="AlphaFoldDB" id="D3GMQ2"/>
<dbReference type="Pfam" id="PF00582">
    <property type="entry name" value="Usp"/>
    <property type="match status" value="1"/>
</dbReference>
<proteinExistence type="inferred from homology"/>
<protein>
    <submittedName>
        <fullName evidence="3">Putative universal stress protein</fullName>
    </submittedName>
</protein>
<evidence type="ECO:0000313" key="3">
    <source>
        <dbReference type="EMBL" id="CAX65539.1"/>
    </source>
</evidence>
<evidence type="ECO:0000256" key="1">
    <source>
        <dbReference type="ARBA" id="ARBA00008791"/>
    </source>
</evidence>
<sequence length="151" mass="16834">MVIKRMLDMYKTILVPVDVYETALSDKALQHAQFLAQSASGNVHLLYVMPKFSAELTRGFIADARKMDEYMINNAKEKLAALVKKINLPEANVHLHVRSGNIRDEVIKLADELNVGAIIVGSRNPNIQTHLLGSEAASIVRYAHVPVFVIR</sequence>
<dbReference type="InterPro" id="IPR006016">
    <property type="entry name" value="UspA"/>
</dbReference>
<name>D3GMQ2_9ENTR</name>
<dbReference type="PANTHER" id="PTHR46268:SF6">
    <property type="entry name" value="UNIVERSAL STRESS PROTEIN UP12"/>
    <property type="match status" value="1"/>
</dbReference>
<organism evidence="3">
    <name type="scientific">Enterobacter hormaechei</name>
    <dbReference type="NCBI Taxonomy" id="158836"/>
    <lineage>
        <taxon>Bacteria</taxon>
        <taxon>Pseudomonadati</taxon>
        <taxon>Pseudomonadota</taxon>
        <taxon>Gammaproteobacteria</taxon>
        <taxon>Enterobacterales</taxon>
        <taxon>Enterobacteriaceae</taxon>
        <taxon>Enterobacter</taxon>
        <taxon>Enterobacter cloacae complex</taxon>
    </lineage>
</organism>
<dbReference type="CDD" id="cd00293">
    <property type="entry name" value="USP-like"/>
    <property type="match status" value="1"/>
</dbReference>
<evidence type="ECO:0000259" key="2">
    <source>
        <dbReference type="Pfam" id="PF00582"/>
    </source>
</evidence>
<feature type="domain" description="UspA" evidence="2">
    <location>
        <begin position="9"/>
        <end position="151"/>
    </location>
</feature>